<sequence length="300" mass="33917">MVPTLLVLAAGIGSRYGGVKQMDKIGPSGESIIDYSVFDAIRAGFGKVVFVLNPEIEKDFKAIYEPRLSGKIETAYVLQELSNIPEGVSYNPKRVKPWGTGHAVLVAKEVIETPFAVINADDFYGREAFEVLGDYLSQLKNEETRYAMVGYQLKNTLSENGSVSRGICSTRNRLLTNVVERTKLFPKNGQIVFEENGREMPIDGNSLVSMNFWGFTPKYFTQSEAYFVDFINENAQQLKAEFYIPYVVNRLITQGDAEVRVLESHDQWFGVTYQEDKVVSVARVQQMVLEGKYPENLWKE</sequence>
<evidence type="ECO:0000259" key="1">
    <source>
        <dbReference type="Pfam" id="PF00483"/>
    </source>
</evidence>
<accession>A0A3B0UIP0</accession>
<gene>
    <name evidence="2" type="ORF">MNBD_BACTEROID07-958</name>
</gene>
<dbReference type="Pfam" id="PF00483">
    <property type="entry name" value="NTP_transferase"/>
    <property type="match status" value="1"/>
</dbReference>
<feature type="domain" description="Nucleotidyl transferase" evidence="1">
    <location>
        <begin position="7"/>
        <end position="180"/>
    </location>
</feature>
<protein>
    <submittedName>
        <fullName evidence="2">Glutamate synthase [NADPH] large chain</fullName>
        <ecNumber evidence="2">1.4.1.13</ecNumber>
    </submittedName>
</protein>
<proteinExistence type="predicted"/>
<dbReference type="EMBL" id="UOET01000529">
    <property type="protein sequence ID" value="VAW30528.1"/>
    <property type="molecule type" value="Genomic_DNA"/>
</dbReference>
<dbReference type="InterPro" id="IPR005835">
    <property type="entry name" value="NTP_transferase_dom"/>
</dbReference>
<dbReference type="GO" id="GO:0004355">
    <property type="term" value="F:glutamate synthase (NADPH) activity"/>
    <property type="evidence" value="ECO:0007669"/>
    <property type="project" value="UniProtKB-EC"/>
</dbReference>
<dbReference type="SUPFAM" id="SSF53448">
    <property type="entry name" value="Nucleotide-diphospho-sugar transferases"/>
    <property type="match status" value="1"/>
</dbReference>
<name>A0A3B0UIP0_9ZZZZ</name>
<dbReference type="InterPro" id="IPR029044">
    <property type="entry name" value="Nucleotide-diphossugar_trans"/>
</dbReference>
<organism evidence="2">
    <name type="scientific">hydrothermal vent metagenome</name>
    <dbReference type="NCBI Taxonomy" id="652676"/>
    <lineage>
        <taxon>unclassified sequences</taxon>
        <taxon>metagenomes</taxon>
        <taxon>ecological metagenomes</taxon>
    </lineage>
</organism>
<dbReference type="EC" id="1.4.1.13" evidence="2"/>
<reference evidence="2" key="1">
    <citation type="submission" date="2018-06" db="EMBL/GenBank/DDBJ databases">
        <authorList>
            <person name="Zhirakovskaya E."/>
        </authorList>
    </citation>
    <scope>NUCLEOTIDE SEQUENCE</scope>
</reference>
<dbReference type="AlphaFoldDB" id="A0A3B0UIP0"/>
<keyword evidence="2" id="KW-0560">Oxidoreductase</keyword>
<evidence type="ECO:0000313" key="2">
    <source>
        <dbReference type="EMBL" id="VAW30528.1"/>
    </source>
</evidence>
<dbReference type="Gene3D" id="3.90.550.10">
    <property type="entry name" value="Spore Coat Polysaccharide Biosynthesis Protein SpsA, Chain A"/>
    <property type="match status" value="1"/>
</dbReference>